<comment type="caution">
    <text evidence="3">The sequence shown here is derived from an EMBL/GenBank/DDBJ whole genome shotgun (WGS) entry which is preliminary data.</text>
</comment>
<protein>
    <submittedName>
        <fullName evidence="3">Uncharacterized protein</fullName>
    </submittedName>
</protein>
<keyword evidence="2" id="KW-1133">Transmembrane helix</keyword>
<dbReference type="AlphaFoldDB" id="X6MNC1"/>
<organism evidence="3 4">
    <name type="scientific">Reticulomyxa filosa</name>
    <dbReference type="NCBI Taxonomy" id="46433"/>
    <lineage>
        <taxon>Eukaryota</taxon>
        <taxon>Sar</taxon>
        <taxon>Rhizaria</taxon>
        <taxon>Retaria</taxon>
        <taxon>Foraminifera</taxon>
        <taxon>Monothalamids</taxon>
        <taxon>Reticulomyxidae</taxon>
        <taxon>Reticulomyxa</taxon>
    </lineage>
</organism>
<dbReference type="Proteomes" id="UP000023152">
    <property type="component" value="Unassembled WGS sequence"/>
</dbReference>
<feature type="region of interest" description="Disordered" evidence="1">
    <location>
        <begin position="55"/>
        <end position="76"/>
    </location>
</feature>
<gene>
    <name evidence="3" type="ORF">RFI_22471</name>
</gene>
<keyword evidence="2" id="KW-0472">Membrane</keyword>
<feature type="compositionally biased region" description="Basic and acidic residues" evidence="1">
    <location>
        <begin position="57"/>
        <end position="67"/>
    </location>
</feature>
<name>X6MNC1_RETFI</name>
<evidence type="ECO:0000313" key="4">
    <source>
        <dbReference type="Proteomes" id="UP000023152"/>
    </source>
</evidence>
<keyword evidence="4" id="KW-1185">Reference proteome</keyword>
<proteinExistence type="predicted"/>
<reference evidence="3 4" key="1">
    <citation type="journal article" date="2013" name="Curr. Biol.">
        <title>The Genome of the Foraminiferan Reticulomyxa filosa.</title>
        <authorList>
            <person name="Glockner G."/>
            <person name="Hulsmann N."/>
            <person name="Schleicher M."/>
            <person name="Noegel A.A."/>
            <person name="Eichinger L."/>
            <person name="Gallinger C."/>
            <person name="Pawlowski J."/>
            <person name="Sierra R."/>
            <person name="Euteneuer U."/>
            <person name="Pillet L."/>
            <person name="Moustafa A."/>
            <person name="Platzer M."/>
            <person name="Groth M."/>
            <person name="Szafranski K."/>
            <person name="Schliwa M."/>
        </authorList>
    </citation>
    <scope>NUCLEOTIDE SEQUENCE [LARGE SCALE GENOMIC DNA]</scope>
</reference>
<feature type="non-terminal residue" evidence="3">
    <location>
        <position position="207"/>
    </location>
</feature>
<accession>X6MNC1</accession>
<dbReference type="EMBL" id="ASPP01019674">
    <property type="protein sequence ID" value="ETO14897.1"/>
    <property type="molecule type" value="Genomic_DNA"/>
</dbReference>
<sequence length="207" mass="24204">MDKYWSRWYNSRNIAVFTFSWCFFALVLEFEIALKIFNFGQVNYAVKMTPVSMTTNNKHEKEQDKSLSDVSSKSSNQVKRRNLEGCIPSIGFPTKPLQVNDLPYVCWNMVHFNELLGECMVNKSIKDPEKCEPCMPPKNMDTLPTWLAVMTQTVVDNERKYRDQRRRELSELIRSNKIVPSPHGILLMVLNWGYKHLFLNWLCGLNA</sequence>
<feature type="transmembrane region" description="Helical" evidence="2">
    <location>
        <begin position="14"/>
        <end position="34"/>
    </location>
</feature>
<evidence type="ECO:0000256" key="2">
    <source>
        <dbReference type="SAM" id="Phobius"/>
    </source>
</evidence>
<evidence type="ECO:0000313" key="3">
    <source>
        <dbReference type="EMBL" id="ETO14897.1"/>
    </source>
</evidence>
<keyword evidence="2" id="KW-0812">Transmembrane</keyword>
<evidence type="ECO:0000256" key="1">
    <source>
        <dbReference type="SAM" id="MobiDB-lite"/>
    </source>
</evidence>